<gene>
    <name evidence="8" type="primary">Tret1</name>
    <name evidence="8" type="ORF">EVAR_45002_1</name>
</gene>
<feature type="transmembrane region" description="Helical" evidence="6">
    <location>
        <begin position="28"/>
        <end position="50"/>
    </location>
</feature>
<feature type="transmembrane region" description="Helical" evidence="6">
    <location>
        <begin position="115"/>
        <end position="133"/>
    </location>
</feature>
<dbReference type="EMBL" id="BGZK01000827">
    <property type="protein sequence ID" value="GBP61945.1"/>
    <property type="molecule type" value="Genomic_DNA"/>
</dbReference>
<dbReference type="InterPro" id="IPR005828">
    <property type="entry name" value="MFS_sugar_transport-like"/>
</dbReference>
<feature type="transmembrane region" description="Helical" evidence="6">
    <location>
        <begin position="139"/>
        <end position="160"/>
    </location>
</feature>
<feature type="transmembrane region" description="Helical" evidence="6">
    <location>
        <begin position="375"/>
        <end position="400"/>
    </location>
</feature>
<dbReference type="PANTHER" id="PTHR48021:SF33">
    <property type="entry name" value="AT22075P-RELATED"/>
    <property type="match status" value="1"/>
</dbReference>
<evidence type="ECO:0000256" key="4">
    <source>
        <dbReference type="ARBA" id="ARBA00023136"/>
    </source>
</evidence>
<evidence type="ECO:0000256" key="2">
    <source>
        <dbReference type="ARBA" id="ARBA00022692"/>
    </source>
</evidence>
<keyword evidence="3 6" id="KW-1133">Transmembrane helix</keyword>
<reference evidence="8 9" key="1">
    <citation type="journal article" date="2019" name="Commun. Biol.">
        <title>The bagworm genome reveals a unique fibroin gene that provides high tensile strength.</title>
        <authorList>
            <person name="Kono N."/>
            <person name="Nakamura H."/>
            <person name="Ohtoshi R."/>
            <person name="Tomita M."/>
            <person name="Numata K."/>
            <person name="Arakawa K."/>
        </authorList>
    </citation>
    <scope>NUCLEOTIDE SEQUENCE [LARGE SCALE GENOMIC DNA]</scope>
</reference>
<evidence type="ECO:0000256" key="6">
    <source>
        <dbReference type="SAM" id="Phobius"/>
    </source>
</evidence>
<protein>
    <submittedName>
        <fullName evidence="8">Facilitated trehalose transporter Tret1</fullName>
    </submittedName>
</protein>
<dbReference type="OrthoDB" id="8120565at2759"/>
<dbReference type="SUPFAM" id="SSF103473">
    <property type="entry name" value="MFS general substrate transporter"/>
    <property type="match status" value="1"/>
</dbReference>
<dbReference type="Pfam" id="PF00083">
    <property type="entry name" value="Sugar_tr"/>
    <property type="match status" value="2"/>
</dbReference>
<feature type="transmembrane region" description="Helical" evidence="6">
    <location>
        <begin position="57"/>
        <end position="76"/>
    </location>
</feature>
<keyword evidence="2 6" id="KW-0812">Transmembrane</keyword>
<keyword evidence="9" id="KW-1185">Reference proteome</keyword>
<dbReference type="STRING" id="151549.A0A4C1XID6"/>
<dbReference type="InterPro" id="IPR036259">
    <property type="entry name" value="MFS_trans_sf"/>
</dbReference>
<dbReference type="GO" id="GO:0016020">
    <property type="term" value="C:membrane"/>
    <property type="evidence" value="ECO:0007669"/>
    <property type="project" value="UniProtKB-SubCell"/>
</dbReference>
<dbReference type="PROSITE" id="PS50850">
    <property type="entry name" value="MFS"/>
    <property type="match status" value="1"/>
</dbReference>
<feature type="transmembrane region" description="Helical" evidence="6">
    <location>
        <begin position="312"/>
        <end position="336"/>
    </location>
</feature>
<dbReference type="PANTHER" id="PTHR48021">
    <property type="match status" value="1"/>
</dbReference>
<feature type="transmembrane region" description="Helical" evidence="6">
    <location>
        <begin position="407"/>
        <end position="427"/>
    </location>
</feature>
<dbReference type="GO" id="GO:0022857">
    <property type="term" value="F:transmembrane transporter activity"/>
    <property type="evidence" value="ECO:0007669"/>
    <property type="project" value="InterPro"/>
</dbReference>
<feature type="transmembrane region" description="Helical" evidence="6">
    <location>
        <begin position="343"/>
        <end position="363"/>
    </location>
</feature>
<dbReference type="InterPro" id="IPR005829">
    <property type="entry name" value="Sugar_transporter_CS"/>
</dbReference>
<dbReference type="AlphaFoldDB" id="A0A4C1XID6"/>
<evidence type="ECO:0000256" key="3">
    <source>
        <dbReference type="ARBA" id="ARBA00022989"/>
    </source>
</evidence>
<evidence type="ECO:0000259" key="7">
    <source>
        <dbReference type="PROSITE" id="PS50850"/>
    </source>
</evidence>
<comment type="caution">
    <text evidence="8">The sequence shown here is derived from an EMBL/GenBank/DDBJ whole genome shotgun (WGS) entry which is preliminary data.</text>
</comment>
<name>A0A4C1XID6_EUMVA</name>
<evidence type="ECO:0000256" key="5">
    <source>
        <dbReference type="SAM" id="MobiDB-lite"/>
    </source>
</evidence>
<evidence type="ECO:0000256" key="1">
    <source>
        <dbReference type="ARBA" id="ARBA00004141"/>
    </source>
</evidence>
<sequence length="639" mass="71229">MYTWPSSTLDNFKSNETILSHPMGPYELALFGSLSSIGALVGTPMFGYLLDKIGRKYCSVIGGIPFLLAWSMIAAFNQVEVVLVALFIAGIGGSSFVISPVFVSEICQDSIRGTVTAGSVLFYNLGVLLSYILGGYLSYYVMVYVQITLSTIYIFGVSFLKDSPVYLMTKGREADAAKALAFYRSVKPDSKEVLEELCNIKRILNPESRVEHLSGTNKALHTAARHMAWDNAVRTRRGRVFMQAPEEEKLKPTALEAEPKKKISPFRYLIRTQSTRRALFVTLTMVTASIMMGMVVVQVYAAPLFSKAVPGIPTTMCTIIFAVVTISATIMAAILADRAGRKILMLCSSGCSAVITLLLAVQIQTQFGPPVLTAIFIYVFCFVFSIGAGTVPFIVVCEVFIPELKSFCSMIVLEWAWLCNFLILSMFNPLVSYLGLGPVFYIFSGVCVATTAFCFFFQPETKGLPVDVVQTLFESKKSRPNRRQGWQNATGPRPKRAPAQEAASSEIFFLTLYLIKCEWTVLQSEELDFTKSIPELPDAAPDTSVYPDPEQPQQGTSKIKKAYCEPCWLFANPASKKIQNVWMEGYDDWKHIVDAIERHETSKIHLDSCLTYQQWRLQEHSMKSRVRDQKKNLLAPSTF</sequence>
<feature type="transmembrane region" description="Helical" evidence="6">
    <location>
        <begin position="82"/>
        <end position="103"/>
    </location>
</feature>
<dbReference type="PROSITE" id="PS00216">
    <property type="entry name" value="SUGAR_TRANSPORT_1"/>
    <property type="match status" value="1"/>
</dbReference>
<feature type="domain" description="Major facilitator superfamily (MFS) profile" evidence="7">
    <location>
        <begin position="1"/>
        <end position="462"/>
    </location>
</feature>
<feature type="transmembrane region" description="Helical" evidence="6">
    <location>
        <begin position="439"/>
        <end position="457"/>
    </location>
</feature>
<evidence type="ECO:0000313" key="9">
    <source>
        <dbReference type="Proteomes" id="UP000299102"/>
    </source>
</evidence>
<organism evidence="8 9">
    <name type="scientific">Eumeta variegata</name>
    <name type="common">Bagworm moth</name>
    <name type="synonym">Eumeta japonica</name>
    <dbReference type="NCBI Taxonomy" id="151549"/>
    <lineage>
        <taxon>Eukaryota</taxon>
        <taxon>Metazoa</taxon>
        <taxon>Ecdysozoa</taxon>
        <taxon>Arthropoda</taxon>
        <taxon>Hexapoda</taxon>
        <taxon>Insecta</taxon>
        <taxon>Pterygota</taxon>
        <taxon>Neoptera</taxon>
        <taxon>Endopterygota</taxon>
        <taxon>Lepidoptera</taxon>
        <taxon>Glossata</taxon>
        <taxon>Ditrysia</taxon>
        <taxon>Tineoidea</taxon>
        <taxon>Psychidae</taxon>
        <taxon>Oiketicinae</taxon>
        <taxon>Eumeta</taxon>
    </lineage>
</organism>
<feature type="region of interest" description="Disordered" evidence="5">
    <location>
        <begin position="479"/>
        <end position="499"/>
    </location>
</feature>
<dbReference type="InterPro" id="IPR050549">
    <property type="entry name" value="MFS_Trehalose_Transporter"/>
</dbReference>
<dbReference type="InterPro" id="IPR020846">
    <property type="entry name" value="MFS_dom"/>
</dbReference>
<dbReference type="Proteomes" id="UP000299102">
    <property type="component" value="Unassembled WGS sequence"/>
</dbReference>
<comment type="subcellular location">
    <subcellularLocation>
        <location evidence="1">Membrane</location>
        <topology evidence="1">Multi-pass membrane protein</topology>
    </subcellularLocation>
</comment>
<evidence type="ECO:0000313" key="8">
    <source>
        <dbReference type="EMBL" id="GBP61945.1"/>
    </source>
</evidence>
<proteinExistence type="predicted"/>
<accession>A0A4C1XID6</accession>
<dbReference type="Gene3D" id="1.20.1250.20">
    <property type="entry name" value="MFS general substrate transporter like domains"/>
    <property type="match status" value="1"/>
</dbReference>
<keyword evidence="4 6" id="KW-0472">Membrane</keyword>
<feature type="transmembrane region" description="Helical" evidence="6">
    <location>
        <begin position="278"/>
        <end position="300"/>
    </location>
</feature>